<keyword evidence="4 7" id="KW-0812">Transmembrane</keyword>
<reference evidence="9 10" key="1">
    <citation type="submission" date="2024-10" db="EMBL/GenBank/DDBJ databases">
        <title>The Natural Products Discovery Center: Release of the First 8490 Sequenced Strains for Exploring Actinobacteria Biosynthetic Diversity.</title>
        <authorList>
            <person name="Kalkreuter E."/>
            <person name="Kautsar S.A."/>
            <person name="Yang D."/>
            <person name="Bader C.D."/>
            <person name="Teijaro C.N."/>
            <person name="Fluegel L."/>
            <person name="Davis C.M."/>
            <person name="Simpson J.R."/>
            <person name="Lauterbach L."/>
            <person name="Steele A.D."/>
            <person name="Gui C."/>
            <person name="Meng S."/>
            <person name="Li G."/>
            <person name="Viehrig K."/>
            <person name="Ye F."/>
            <person name="Su P."/>
            <person name="Kiefer A.F."/>
            <person name="Nichols A."/>
            <person name="Cepeda A.J."/>
            <person name="Yan W."/>
            <person name="Fan B."/>
            <person name="Jiang Y."/>
            <person name="Adhikari A."/>
            <person name="Zheng C.-J."/>
            <person name="Schuster L."/>
            <person name="Cowan T.M."/>
            <person name="Smanski M.J."/>
            <person name="Chevrette M.G."/>
            <person name="De Carvalho L.P.S."/>
            <person name="Shen B."/>
        </authorList>
    </citation>
    <scope>NUCLEOTIDE SEQUENCE [LARGE SCALE GENOMIC DNA]</scope>
    <source>
        <strain evidence="9 10">NPDC053399</strain>
    </source>
</reference>
<dbReference type="EMBL" id="JBITYG010000004">
    <property type="protein sequence ID" value="MFI9101777.1"/>
    <property type="molecule type" value="Genomic_DNA"/>
</dbReference>
<feature type="transmembrane region" description="Helical" evidence="7">
    <location>
        <begin position="120"/>
        <end position="141"/>
    </location>
</feature>
<feature type="transmembrane region" description="Helical" evidence="7">
    <location>
        <begin position="336"/>
        <end position="355"/>
    </location>
</feature>
<organism evidence="9 10">
    <name type="scientific">Streptomyces fildesensis</name>
    <dbReference type="NCBI Taxonomy" id="375757"/>
    <lineage>
        <taxon>Bacteria</taxon>
        <taxon>Bacillati</taxon>
        <taxon>Actinomycetota</taxon>
        <taxon>Actinomycetes</taxon>
        <taxon>Kitasatosporales</taxon>
        <taxon>Streptomycetaceae</taxon>
        <taxon>Streptomyces</taxon>
    </lineage>
</organism>
<dbReference type="Pfam" id="PF08817">
    <property type="entry name" value="YukD"/>
    <property type="match status" value="1"/>
</dbReference>
<evidence type="ECO:0000256" key="2">
    <source>
        <dbReference type="ARBA" id="ARBA00006162"/>
    </source>
</evidence>
<accession>A0ABW8C7K8</accession>
<name>A0ABW8C7K8_9ACTN</name>
<feature type="transmembrane region" description="Helical" evidence="7">
    <location>
        <begin position="232"/>
        <end position="252"/>
    </location>
</feature>
<keyword evidence="10" id="KW-1185">Reference proteome</keyword>
<feature type="transmembrane region" description="Helical" evidence="7">
    <location>
        <begin position="389"/>
        <end position="411"/>
    </location>
</feature>
<evidence type="ECO:0000256" key="6">
    <source>
        <dbReference type="ARBA" id="ARBA00023136"/>
    </source>
</evidence>
<feature type="transmembrane region" description="Helical" evidence="7">
    <location>
        <begin position="181"/>
        <end position="200"/>
    </location>
</feature>
<keyword evidence="6 7" id="KW-0472">Membrane</keyword>
<comment type="similarity">
    <text evidence="2">Belongs to the EccD/Snm4 family.</text>
</comment>
<feature type="domain" description="EccD-like transmembrane" evidence="8">
    <location>
        <begin position="116"/>
        <end position="449"/>
    </location>
</feature>
<feature type="transmembrane region" description="Helical" evidence="7">
    <location>
        <begin position="147"/>
        <end position="165"/>
    </location>
</feature>
<keyword evidence="5 7" id="KW-1133">Transmembrane helix</keyword>
<evidence type="ECO:0000256" key="4">
    <source>
        <dbReference type="ARBA" id="ARBA00022692"/>
    </source>
</evidence>
<dbReference type="InterPro" id="IPR044049">
    <property type="entry name" value="EccD_transm"/>
</dbReference>
<keyword evidence="3" id="KW-1003">Cell membrane</keyword>
<protein>
    <submittedName>
        <fullName evidence="9">Type VII secretion integral membrane protein EccD</fullName>
    </submittedName>
</protein>
<dbReference type="InterPro" id="IPR006707">
    <property type="entry name" value="T7SS_EccD"/>
</dbReference>
<dbReference type="Gene3D" id="3.10.20.90">
    <property type="entry name" value="Phosphatidylinositol 3-kinase Catalytic Subunit, Chain A, domain 1"/>
    <property type="match status" value="1"/>
</dbReference>
<dbReference type="RefSeq" id="WP_399648613.1">
    <property type="nucleotide sequence ID" value="NZ_JBITYG010000004.1"/>
</dbReference>
<evidence type="ECO:0000256" key="3">
    <source>
        <dbReference type="ARBA" id="ARBA00022475"/>
    </source>
</evidence>
<evidence type="ECO:0000256" key="1">
    <source>
        <dbReference type="ARBA" id="ARBA00004651"/>
    </source>
</evidence>
<dbReference type="Proteomes" id="UP001614394">
    <property type="component" value="Unassembled WGS sequence"/>
</dbReference>
<evidence type="ECO:0000256" key="5">
    <source>
        <dbReference type="ARBA" id="ARBA00022989"/>
    </source>
</evidence>
<dbReference type="InterPro" id="IPR024962">
    <property type="entry name" value="YukD-like"/>
</dbReference>
<gene>
    <name evidence="9" type="primary">eccD</name>
    <name evidence="9" type="ORF">ACIGXA_14760</name>
</gene>
<evidence type="ECO:0000313" key="9">
    <source>
        <dbReference type="EMBL" id="MFI9101777.1"/>
    </source>
</evidence>
<evidence type="ECO:0000259" key="8">
    <source>
        <dbReference type="Pfam" id="PF19053"/>
    </source>
</evidence>
<proteinExistence type="inferred from homology"/>
<feature type="transmembrane region" description="Helical" evidence="7">
    <location>
        <begin position="206"/>
        <end position="225"/>
    </location>
</feature>
<comment type="caution">
    <text evidence="9">The sequence shown here is derived from an EMBL/GenBank/DDBJ whole genome shotgun (WGS) entry which is preliminary data.</text>
</comment>
<feature type="transmembrane region" description="Helical" evidence="7">
    <location>
        <begin position="258"/>
        <end position="277"/>
    </location>
</feature>
<sequence length="456" mass="45425">MADKHCRVTVIGARKRVDLAVPAAAPIAEYVTTLAHLCGEEELEALPAAWSLALVNGRTLHPVSSLSDAGVVDGQLLYLRDAAEGEFEEPLVRELDEMIAEVADSFGDLRWTSRTRAATVAVLGAAWLVAACLVPAVSGAWSGTSAGPLALGTGFILLFTAWGLRRSGTAPSGRPTLQNRLALPLALSTVPCLAVAGWYLPDPSAGSPLGAALGAMVGAAAALGAAPSVAGAAVLVFGVAAAAVVGLLTGLRTDLAEGAAAVAVVGYGMLLAAPSLAGRLAAAWPVETEEGGPAGSDDSLVRTVVLRARNVLLGWTCAVSLALAVALAVLGASHGGYAPALAGCLAVALLLRAGTFRLLGEAVPVVVCGAAGLFSALLAVPATTSAPDWTGPVAVAAAGAVLLGTGAALAFRRPAGRTERPKALGAVAGLCSVAAIPLAIGVFGVFQHLATYGHHL</sequence>
<dbReference type="Pfam" id="PF19053">
    <property type="entry name" value="EccD"/>
    <property type="match status" value="1"/>
</dbReference>
<feature type="transmembrane region" description="Helical" evidence="7">
    <location>
        <begin position="311"/>
        <end position="330"/>
    </location>
</feature>
<evidence type="ECO:0000313" key="10">
    <source>
        <dbReference type="Proteomes" id="UP001614394"/>
    </source>
</evidence>
<comment type="subcellular location">
    <subcellularLocation>
        <location evidence="1">Cell membrane</location>
        <topology evidence="1">Multi-pass membrane protein</topology>
    </subcellularLocation>
</comment>
<dbReference type="NCBIfam" id="TIGR03920">
    <property type="entry name" value="T7SS_EccD"/>
    <property type="match status" value="1"/>
</dbReference>
<evidence type="ECO:0000256" key="7">
    <source>
        <dbReference type="SAM" id="Phobius"/>
    </source>
</evidence>
<feature type="transmembrane region" description="Helical" evidence="7">
    <location>
        <begin position="362"/>
        <end position="383"/>
    </location>
</feature>
<feature type="transmembrane region" description="Helical" evidence="7">
    <location>
        <begin position="423"/>
        <end position="446"/>
    </location>
</feature>